<dbReference type="PRINTS" id="PR01428">
    <property type="entry name" value="PROTEASEAR"/>
</dbReference>
<keyword evidence="2" id="KW-1003">Cell membrane</keyword>
<evidence type="ECO:0000256" key="12">
    <source>
        <dbReference type="SAM" id="MobiDB-lite"/>
    </source>
</evidence>
<dbReference type="InterPro" id="IPR003944">
    <property type="entry name" value="Prot_act_rcpt_4"/>
</dbReference>
<keyword evidence="3 11" id="KW-0812">Transmembrane</keyword>
<organism evidence="15 16">
    <name type="scientific">Ranitomeya imitator</name>
    <name type="common">mimic poison frog</name>
    <dbReference type="NCBI Taxonomy" id="111125"/>
    <lineage>
        <taxon>Eukaryota</taxon>
        <taxon>Metazoa</taxon>
        <taxon>Chordata</taxon>
        <taxon>Craniata</taxon>
        <taxon>Vertebrata</taxon>
        <taxon>Euteleostomi</taxon>
        <taxon>Amphibia</taxon>
        <taxon>Batrachia</taxon>
        <taxon>Anura</taxon>
        <taxon>Neobatrachia</taxon>
        <taxon>Hyloidea</taxon>
        <taxon>Dendrobatidae</taxon>
        <taxon>Dendrobatinae</taxon>
        <taxon>Ranitomeya</taxon>
    </lineage>
</organism>
<comment type="similarity">
    <text evidence="11">Belongs to the G-protein coupled receptor 1 family.</text>
</comment>
<feature type="transmembrane region" description="Helical" evidence="13">
    <location>
        <begin position="108"/>
        <end position="125"/>
    </location>
</feature>
<dbReference type="PROSITE" id="PS50262">
    <property type="entry name" value="G_PROTEIN_RECEP_F1_2"/>
    <property type="match status" value="1"/>
</dbReference>
<dbReference type="SUPFAM" id="SSF81321">
    <property type="entry name" value="Family A G protein-coupled receptor-like"/>
    <property type="match status" value="1"/>
</dbReference>
<dbReference type="InterPro" id="IPR017452">
    <property type="entry name" value="GPCR_Rhodpsn_7TM"/>
</dbReference>
<dbReference type="Proteomes" id="UP001176940">
    <property type="component" value="Unassembled WGS sequence"/>
</dbReference>
<evidence type="ECO:0000256" key="6">
    <source>
        <dbReference type="ARBA" id="ARBA00023136"/>
    </source>
</evidence>
<evidence type="ECO:0000256" key="3">
    <source>
        <dbReference type="ARBA" id="ARBA00022692"/>
    </source>
</evidence>
<keyword evidence="9" id="KW-0325">Glycoprotein</keyword>
<dbReference type="PANTHER" id="PTHR24232:SF110">
    <property type="entry name" value="PROTEINASE-ACTIVATED RECEPTOR 3 ISOFORM X1"/>
    <property type="match status" value="1"/>
</dbReference>
<dbReference type="PRINTS" id="PR01430">
    <property type="entry name" value="PROTEASEAR4"/>
</dbReference>
<evidence type="ECO:0000256" key="8">
    <source>
        <dbReference type="ARBA" id="ARBA00023170"/>
    </source>
</evidence>
<keyword evidence="4 13" id="KW-1133">Transmembrane helix</keyword>
<dbReference type="Pfam" id="PF00001">
    <property type="entry name" value="7tm_1"/>
    <property type="match status" value="1"/>
</dbReference>
<reference evidence="15" key="1">
    <citation type="submission" date="2023-07" db="EMBL/GenBank/DDBJ databases">
        <authorList>
            <person name="Stuckert A."/>
        </authorList>
    </citation>
    <scope>NUCLEOTIDE SEQUENCE</scope>
</reference>
<evidence type="ECO:0000256" key="7">
    <source>
        <dbReference type="ARBA" id="ARBA00023157"/>
    </source>
</evidence>
<keyword evidence="6 13" id="KW-0472">Membrane</keyword>
<keyword evidence="5 11" id="KW-0297">G-protein coupled receptor</keyword>
<evidence type="ECO:0000256" key="5">
    <source>
        <dbReference type="ARBA" id="ARBA00023040"/>
    </source>
</evidence>
<dbReference type="PRINTS" id="PR00237">
    <property type="entry name" value="GPCRRHODOPSN"/>
</dbReference>
<feature type="transmembrane region" description="Helical" evidence="13">
    <location>
        <begin position="145"/>
        <end position="166"/>
    </location>
</feature>
<evidence type="ECO:0000256" key="10">
    <source>
        <dbReference type="ARBA" id="ARBA00023224"/>
    </source>
</evidence>
<dbReference type="PANTHER" id="PTHR24232">
    <property type="entry name" value="G-PROTEIN COUPLED RECEPTOR"/>
    <property type="match status" value="1"/>
</dbReference>
<feature type="region of interest" description="Disordered" evidence="12">
    <location>
        <begin position="355"/>
        <end position="381"/>
    </location>
</feature>
<dbReference type="InterPro" id="IPR003912">
    <property type="entry name" value="Protea_act_rcpt"/>
</dbReference>
<keyword evidence="7" id="KW-1015">Disulfide bond</keyword>
<evidence type="ECO:0000313" key="16">
    <source>
        <dbReference type="Proteomes" id="UP001176940"/>
    </source>
</evidence>
<feature type="transmembrane region" description="Helical" evidence="13">
    <location>
        <begin position="76"/>
        <end position="96"/>
    </location>
</feature>
<feature type="transmembrane region" description="Helical" evidence="13">
    <location>
        <begin position="237"/>
        <end position="266"/>
    </location>
</feature>
<feature type="domain" description="G-protein coupled receptors family 1 profile" evidence="14">
    <location>
        <begin position="88"/>
        <end position="334"/>
    </location>
</feature>
<dbReference type="PROSITE" id="PS00237">
    <property type="entry name" value="G_PROTEIN_RECEP_F1_1"/>
    <property type="match status" value="1"/>
</dbReference>
<feature type="compositionally biased region" description="Basic and acidic residues" evidence="12">
    <location>
        <begin position="372"/>
        <end position="381"/>
    </location>
</feature>
<evidence type="ECO:0000313" key="15">
    <source>
        <dbReference type="EMBL" id="CAJ0936323.1"/>
    </source>
</evidence>
<comment type="caution">
    <text evidence="15">The sequence shown here is derived from an EMBL/GenBank/DDBJ whole genome shotgun (WGS) entry which is preliminary data.</text>
</comment>
<evidence type="ECO:0000256" key="1">
    <source>
        <dbReference type="ARBA" id="ARBA00004651"/>
    </source>
</evidence>
<keyword evidence="16" id="KW-1185">Reference proteome</keyword>
<gene>
    <name evidence="15" type="ORF">RIMI_LOCUS6708224</name>
</gene>
<evidence type="ECO:0000259" key="14">
    <source>
        <dbReference type="PROSITE" id="PS50262"/>
    </source>
</evidence>
<proteinExistence type="inferred from homology"/>
<protein>
    <recommendedName>
        <fullName evidence="14">G-protein coupled receptors family 1 profile domain-containing protein</fullName>
    </recommendedName>
</protein>
<dbReference type="EMBL" id="CAUEEQ010012237">
    <property type="protein sequence ID" value="CAJ0936323.1"/>
    <property type="molecule type" value="Genomic_DNA"/>
</dbReference>
<name>A0ABN9L933_9NEOB</name>
<keyword evidence="8 11" id="KW-0675">Receptor</keyword>
<keyword evidence="10 11" id="KW-0807">Transducer</keyword>
<evidence type="ECO:0000256" key="13">
    <source>
        <dbReference type="SAM" id="Phobius"/>
    </source>
</evidence>
<accession>A0ABN9L933</accession>
<dbReference type="Gene3D" id="1.20.1070.10">
    <property type="entry name" value="Rhodopsin 7-helix transmembrane proteins"/>
    <property type="match status" value="1"/>
</dbReference>
<dbReference type="InterPro" id="IPR000276">
    <property type="entry name" value="GPCR_Rhodpsn"/>
</dbReference>
<evidence type="ECO:0000256" key="4">
    <source>
        <dbReference type="ARBA" id="ARBA00022989"/>
    </source>
</evidence>
<feature type="transmembrane region" description="Helical" evidence="13">
    <location>
        <begin position="313"/>
        <end position="337"/>
    </location>
</feature>
<evidence type="ECO:0000256" key="9">
    <source>
        <dbReference type="ARBA" id="ARBA00023180"/>
    </source>
</evidence>
<comment type="subcellular location">
    <subcellularLocation>
        <location evidence="1">Cell membrane</location>
        <topology evidence="1">Multi-pass membrane protein</topology>
    </subcellularLocation>
</comment>
<feature type="transmembrane region" description="Helical" evidence="13">
    <location>
        <begin position="278"/>
        <end position="301"/>
    </location>
</feature>
<evidence type="ECO:0000256" key="2">
    <source>
        <dbReference type="ARBA" id="ARBA00022475"/>
    </source>
</evidence>
<evidence type="ECO:0000256" key="11">
    <source>
        <dbReference type="RuleBase" id="RU000688"/>
    </source>
</evidence>
<feature type="transmembrane region" description="Helical" evidence="13">
    <location>
        <begin position="187"/>
        <end position="208"/>
    </location>
</feature>
<sequence>MRPPFWKMAAPREKTDRTPAGLILCCLKSDIGALSQVVAVPVRTRSFINRNCTSSILDNEIQEYLNSIITTRVVPTIYTVAFFFGLPANGIALWVLTFRAKKMPSTMLLINLAVADLLFMMALPFKITYYFMENNWIFGESLCRIVTAIFYGNMYCSVLFLMAISIDRYIGLVHPFRAKSLRDWRCSTCASIGLWLVAIAAASVFAIVPQTKCFDNPHRITCNDIWASCSGYEWFGLYFLGLFAVGFAIPSVVTLLCYLLVLVTLVKKKESYRRAIGLILLVLIMFIFCFTPSNILLVLHYLAKNWEYHNQLYLWYVLALSLTSLNSCIDPFIYYYVSNDFWTLVKDTLCGNRKGNSMSSESTKKSKLTSSSEREMLRSGA</sequence>